<dbReference type="PANTHER" id="PTHR10192">
    <property type="entry name" value="MOLYBDOPTERIN BIOSYNTHESIS PROTEIN"/>
    <property type="match status" value="1"/>
</dbReference>
<evidence type="ECO:0000256" key="3">
    <source>
        <dbReference type="ARBA" id="ARBA00005046"/>
    </source>
</evidence>
<dbReference type="GO" id="GO:0061599">
    <property type="term" value="F:molybdopterin molybdotransferase activity"/>
    <property type="evidence" value="ECO:0007669"/>
    <property type="project" value="UniProtKB-UniRule"/>
</dbReference>
<keyword evidence="11 13" id="KW-0501">Molybdenum cofactor biosynthesis</keyword>
<dbReference type="Pfam" id="PF03454">
    <property type="entry name" value="MoeA_C"/>
    <property type="match status" value="1"/>
</dbReference>
<proteinExistence type="inferred from homology"/>
<comment type="function">
    <text evidence="2 13">Catalyzes the insertion of molybdate into adenylated molybdopterin with the concomitant release of AMP.</text>
</comment>
<dbReference type="InterPro" id="IPR036688">
    <property type="entry name" value="MoeA_C_domain_IV_sf"/>
</dbReference>
<evidence type="ECO:0000256" key="2">
    <source>
        <dbReference type="ARBA" id="ARBA00002901"/>
    </source>
</evidence>
<dbReference type="Gene3D" id="2.170.190.11">
    <property type="entry name" value="Molybdopterin biosynthesis moea protein, domain 3"/>
    <property type="match status" value="1"/>
</dbReference>
<dbReference type="Gene3D" id="3.90.105.10">
    <property type="entry name" value="Molybdopterin biosynthesis moea protein, domain 2"/>
    <property type="match status" value="1"/>
</dbReference>
<dbReference type="Pfam" id="PF00994">
    <property type="entry name" value="MoCF_biosynth"/>
    <property type="match status" value="1"/>
</dbReference>
<dbReference type="UniPathway" id="UPA00344"/>
<comment type="catalytic activity">
    <reaction evidence="12">
        <text>adenylyl-molybdopterin + molybdate = Mo-molybdopterin + AMP + H(+)</text>
        <dbReference type="Rhea" id="RHEA:35047"/>
        <dbReference type="ChEBI" id="CHEBI:15378"/>
        <dbReference type="ChEBI" id="CHEBI:36264"/>
        <dbReference type="ChEBI" id="CHEBI:62727"/>
        <dbReference type="ChEBI" id="CHEBI:71302"/>
        <dbReference type="ChEBI" id="CHEBI:456215"/>
        <dbReference type="EC" id="2.10.1.1"/>
    </reaction>
</comment>
<dbReference type="InterPro" id="IPR005110">
    <property type="entry name" value="MoeA_linker/N"/>
</dbReference>
<evidence type="ECO:0000256" key="12">
    <source>
        <dbReference type="ARBA" id="ARBA00047317"/>
    </source>
</evidence>
<keyword evidence="7 13" id="KW-0500">Molybdenum</keyword>
<evidence type="ECO:0000256" key="11">
    <source>
        <dbReference type="ARBA" id="ARBA00023150"/>
    </source>
</evidence>
<dbReference type="CDD" id="cd00887">
    <property type="entry name" value="MoeA"/>
    <property type="match status" value="1"/>
</dbReference>
<dbReference type="RefSeq" id="WP_094161255.1">
    <property type="nucleotide sequence ID" value="NZ_LT592171.1"/>
</dbReference>
<dbReference type="GO" id="GO:0006777">
    <property type="term" value="P:Mo-molybdopterin cofactor biosynthetic process"/>
    <property type="evidence" value="ECO:0007669"/>
    <property type="project" value="UniProtKB-UniRule"/>
</dbReference>
<comment type="cofactor">
    <cofactor evidence="1 13">
        <name>Mg(2+)</name>
        <dbReference type="ChEBI" id="CHEBI:18420"/>
    </cofactor>
</comment>
<gene>
    <name evidence="15" type="primary">moeA</name>
    <name evidence="15" type="ORF">THIARS_70662</name>
</gene>
<dbReference type="SUPFAM" id="SSF63882">
    <property type="entry name" value="MoeA N-terminal region -like"/>
    <property type="match status" value="1"/>
</dbReference>
<dbReference type="OrthoDB" id="9804758at2"/>
<evidence type="ECO:0000256" key="8">
    <source>
        <dbReference type="ARBA" id="ARBA00022679"/>
    </source>
</evidence>
<evidence type="ECO:0000256" key="1">
    <source>
        <dbReference type="ARBA" id="ARBA00001946"/>
    </source>
</evidence>
<keyword evidence="10 13" id="KW-0460">Magnesium</keyword>
<dbReference type="NCBIfam" id="TIGR00177">
    <property type="entry name" value="molyb_syn"/>
    <property type="match status" value="1"/>
</dbReference>
<dbReference type="NCBIfam" id="NF045515">
    <property type="entry name" value="Glp_gephyrin"/>
    <property type="match status" value="1"/>
</dbReference>
<sequence length="434" mass="46660">MNTPTTSELAPDLAQIVSCVAGYDPNALPVSRVQEVIRRFVQPLRVAERVDLRAALGRVLAEDVIAPQDVPAHDNAGMDGYALRGADLAADGSAALRRIGTGLAGHEFRGDVPPGCCVRIMTGAVMPAGCDTVVPQEFCRIEGDQVRIPAGVLKLGDNRRKRGEDLRAGEPALRAGKLLRPADIGLIASLGQAEVMVWRRLRVAFLSSGDELRSIGEALDEGCVYDSNRYTLWAMLTRLGCEVLDLGVVRDDPAALETALRQACENADAVITSGGVSVGEADHMRAVMASLGDVVFWRIAMRPGRPMAFGRIESAGHGAMLFGLPGNPVAVMVTFYHFVREALLHMMGAQMQPLPLLSVVAQTTLRKRPGRTEYQRAVLERLPDGRLATRTTGDQGSGILRSMSRADGFIVLHHEQGSVQAGELVDFLPFEGLV</sequence>
<feature type="domain" description="MoaB/Mog" evidence="14">
    <location>
        <begin position="204"/>
        <end position="345"/>
    </location>
</feature>
<dbReference type="EMBL" id="FLMQ01000056">
    <property type="protein sequence ID" value="SBP89042.1"/>
    <property type="molecule type" value="Genomic_DNA"/>
</dbReference>
<evidence type="ECO:0000256" key="10">
    <source>
        <dbReference type="ARBA" id="ARBA00022842"/>
    </source>
</evidence>
<evidence type="ECO:0000256" key="5">
    <source>
        <dbReference type="ARBA" id="ARBA00013269"/>
    </source>
</evidence>
<name>A0A238D782_THIDL</name>
<dbReference type="SMART" id="SM00852">
    <property type="entry name" value="MoCF_biosynth"/>
    <property type="match status" value="1"/>
</dbReference>
<dbReference type="EC" id="2.10.1.1" evidence="5 13"/>
<evidence type="ECO:0000313" key="15">
    <source>
        <dbReference type="EMBL" id="SBP89042.1"/>
    </source>
</evidence>
<dbReference type="FunFam" id="3.40.980.10:FF:000004">
    <property type="entry name" value="Molybdopterin molybdenumtransferase"/>
    <property type="match status" value="1"/>
</dbReference>
<dbReference type="GO" id="GO:0005829">
    <property type="term" value="C:cytosol"/>
    <property type="evidence" value="ECO:0007669"/>
    <property type="project" value="TreeGrafter"/>
</dbReference>
<evidence type="ECO:0000313" key="16">
    <source>
        <dbReference type="Proteomes" id="UP000214566"/>
    </source>
</evidence>
<evidence type="ECO:0000256" key="4">
    <source>
        <dbReference type="ARBA" id="ARBA00010763"/>
    </source>
</evidence>
<reference evidence="15 16" key="1">
    <citation type="submission" date="2016-06" db="EMBL/GenBank/DDBJ databases">
        <authorList>
            <person name="Kjaerup R.B."/>
            <person name="Dalgaard T.S."/>
            <person name="Juul-Madsen H.R."/>
        </authorList>
    </citation>
    <scope>NUCLEOTIDE SEQUENCE [LARGE SCALE GENOMIC DNA]</scope>
    <source>
        <strain evidence="15 16">DSM 16361</strain>
    </source>
</reference>
<dbReference type="Gene3D" id="2.40.340.10">
    <property type="entry name" value="MoeA, C-terminal, domain IV"/>
    <property type="match status" value="1"/>
</dbReference>
<dbReference type="Proteomes" id="UP000214566">
    <property type="component" value="Unassembled WGS sequence"/>
</dbReference>
<dbReference type="SUPFAM" id="SSF63867">
    <property type="entry name" value="MoeA C-terminal domain-like"/>
    <property type="match status" value="1"/>
</dbReference>
<dbReference type="InterPro" id="IPR038987">
    <property type="entry name" value="MoeA-like"/>
</dbReference>
<dbReference type="Pfam" id="PF03453">
    <property type="entry name" value="MoeA_N"/>
    <property type="match status" value="1"/>
</dbReference>
<dbReference type="InterPro" id="IPR005111">
    <property type="entry name" value="MoeA_C_domain_IV"/>
</dbReference>
<comment type="pathway">
    <text evidence="3 13">Cofactor biosynthesis; molybdopterin biosynthesis.</text>
</comment>
<evidence type="ECO:0000256" key="7">
    <source>
        <dbReference type="ARBA" id="ARBA00022505"/>
    </source>
</evidence>
<keyword evidence="9 13" id="KW-0479">Metal-binding</keyword>
<evidence type="ECO:0000256" key="13">
    <source>
        <dbReference type="RuleBase" id="RU365090"/>
    </source>
</evidence>
<dbReference type="Gene3D" id="3.40.980.10">
    <property type="entry name" value="MoaB/Mog-like domain"/>
    <property type="match status" value="1"/>
</dbReference>
<organism evidence="15 16">
    <name type="scientific">Thiomonas delicata</name>
    <name type="common">Thiomonas cuprina</name>
    <dbReference type="NCBI Taxonomy" id="364030"/>
    <lineage>
        <taxon>Bacteria</taxon>
        <taxon>Pseudomonadati</taxon>
        <taxon>Pseudomonadota</taxon>
        <taxon>Betaproteobacteria</taxon>
        <taxon>Burkholderiales</taxon>
        <taxon>Thiomonas</taxon>
    </lineage>
</organism>
<dbReference type="PANTHER" id="PTHR10192:SF5">
    <property type="entry name" value="GEPHYRIN"/>
    <property type="match status" value="1"/>
</dbReference>
<dbReference type="GO" id="GO:0046872">
    <property type="term" value="F:metal ion binding"/>
    <property type="evidence" value="ECO:0007669"/>
    <property type="project" value="UniProtKB-UniRule"/>
</dbReference>
<dbReference type="FunFam" id="2.40.340.10:FF:000003">
    <property type="entry name" value="Molybdopterin molybdenumtransferase"/>
    <property type="match status" value="1"/>
</dbReference>
<dbReference type="AlphaFoldDB" id="A0A238D782"/>
<keyword evidence="8 13" id="KW-0808">Transferase</keyword>
<dbReference type="InterPro" id="IPR036135">
    <property type="entry name" value="MoeA_linker/N_sf"/>
</dbReference>
<dbReference type="InterPro" id="IPR001453">
    <property type="entry name" value="MoaB/Mog_dom"/>
</dbReference>
<dbReference type="InterPro" id="IPR036425">
    <property type="entry name" value="MoaB/Mog-like_dom_sf"/>
</dbReference>
<evidence type="ECO:0000256" key="6">
    <source>
        <dbReference type="ARBA" id="ARBA00021108"/>
    </source>
</evidence>
<dbReference type="SUPFAM" id="SSF53218">
    <property type="entry name" value="Molybdenum cofactor biosynthesis proteins"/>
    <property type="match status" value="1"/>
</dbReference>
<evidence type="ECO:0000256" key="9">
    <source>
        <dbReference type="ARBA" id="ARBA00022723"/>
    </source>
</evidence>
<keyword evidence="16" id="KW-1185">Reference proteome</keyword>
<protein>
    <recommendedName>
        <fullName evidence="6 13">Molybdopterin molybdenumtransferase</fullName>
        <ecNumber evidence="5 13">2.10.1.1</ecNumber>
    </recommendedName>
</protein>
<comment type="similarity">
    <text evidence="4 13">Belongs to the MoeA family.</text>
</comment>
<accession>A0A238D782</accession>
<evidence type="ECO:0000259" key="14">
    <source>
        <dbReference type="SMART" id="SM00852"/>
    </source>
</evidence>